<organism evidence="2 3">
    <name type="scientific">Paenibacillus helianthi</name>
    <dbReference type="NCBI Taxonomy" id="1349432"/>
    <lineage>
        <taxon>Bacteria</taxon>
        <taxon>Bacillati</taxon>
        <taxon>Bacillota</taxon>
        <taxon>Bacilli</taxon>
        <taxon>Bacillales</taxon>
        <taxon>Paenibacillaceae</taxon>
        <taxon>Paenibacillus</taxon>
    </lineage>
</organism>
<dbReference type="Proteomes" id="UP000186058">
    <property type="component" value="Unassembled WGS sequence"/>
</dbReference>
<evidence type="ECO:0000313" key="3">
    <source>
        <dbReference type="Proteomes" id="UP000186058"/>
    </source>
</evidence>
<protein>
    <recommendedName>
        <fullName evidence="1">N-acetyltransferase domain-containing protein</fullName>
    </recommendedName>
</protein>
<dbReference type="SUPFAM" id="SSF55729">
    <property type="entry name" value="Acyl-CoA N-acyltransferases (Nat)"/>
    <property type="match status" value="1"/>
</dbReference>
<accession>A0ABX3ELE0</accession>
<dbReference type="Gene3D" id="3.40.630.30">
    <property type="match status" value="1"/>
</dbReference>
<evidence type="ECO:0000259" key="1">
    <source>
        <dbReference type="PROSITE" id="PS51186"/>
    </source>
</evidence>
<dbReference type="InterPro" id="IPR000182">
    <property type="entry name" value="GNAT_dom"/>
</dbReference>
<dbReference type="CDD" id="cd04301">
    <property type="entry name" value="NAT_SF"/>
    <property type="match status" value="1"/>
</dbReference>
<reference evidence="2 3" key="1">
    <citation type="submission" date="2016-03" db="EMBL/GenBank/DDBJ databases">
        <authorList>
            <person name="Sant'Anna F.H."/>
            <person name="Ambrosini A."/>
            <person name="Souza R."/>
            <person name="Bach E."/>
            <person name="Fernandes G."/>
            <person name="Balsanelli E."/>
            <person name="Baura V.A."/>
            <person name="Souza E.M."/>
            <person name="Passaglia L."/>
        </authorList>
    </citation>
    <scope>NUCLEOTIDE SEQUENCE [LARGE SCALE GENOMIC DNA]</scope>
    <source>
        <strain evidence="2 3">P26E</strain>
    </source>
</reference>
<dbReference type="InterPro" id="IPR016181">
    <property type="entry name" value="Acyl_CoA_acyltransferase"/>
</dbReference>
<comment type="caution">
    <text evidence="2">The sequence shown here is derived from an EMBL/GenBank/DDBJ whole genome shotgun (WGS) entry which is preliminary data.</text>
</comment>
<keyword evidence="3" id="KW-1185">Reference proteome</keyword>
<sequence length="302" mass="35273">MFSSENVDIDKIDLVYDYKDSKVYRDSFNQLATLVFDINFEDWYQKGFWDDRYICHSFIRDNVVIANVSVSKMDLMINGLNKKAIQIGTVMTHPDFRGKGLSGKLMRHVLDLYEHDCDIFFLFANSSVIDLYPIFGFESVGESQIKLKYLPTPNADTTLRKLNCSRKEDLAFIKRMVLSRRPVSEQFGDINNLGLFMFYAIKVFPESIYYSQEDEAIIVYQQEDHNLNLYDVVSQCDVNLDRLLKRIANEQTEYIHFHFTPDQLPENVQYEWMDNNGDMLFIKSNFILDPSSKFCVPALAHA</sequence>
<dbReference type="Pfam" id="PF13527">
    <property type="entry name" value="Acetyltransf_9"/>
    <property type="match status" value="1"/>
</dbReference>
<dbReference type="RefSeq" id="WP_167374696.1">
    <property type="nucleotide sequence ID" value="NZ_LVWI01000048.1"/>
</dbReference>
<feature type="domain" description="N-acetyltransferase" evidence="1">
    <location>
        <begin position="22"/>
        <end position="164"/>
    </location>
</feature>
<proteinExistence type="predicted"/>
<dbReference type="EMBL" id="LVWI01000048">
    <property type="protein sequence ID" value="OKP85044.1"/>
    <property type="molecule type" value="Genomic_DNA"/>
</dbReference>
<gene>
    <name evidence="2" type="ORF">A3844_17450</name>
</gene>
<name>A0ABX3ELE0_9BACL</name>
<evidence type="ECO:0000313" key="2">
    <source>
        <dbReference type="EMBL" id="OKP85044.1"/>
    </source>
</evidence>
<dbReference type="PROSITE" id="PS51186">
    <property type="entry name" value="GNAT"/>
    <property type="match status" value="1"/>
</dbReference>